<sequence>MKRLLIVILIAAGLWSGYWFVGAQRVKSGFADWFEARRGEAWAAEYSALSVQGFPNRFDTTFTDLELADPATGWAWQVPFFQILALSYQPNHVIAIWPDQQLVATPTDKYDISSAKMQASVVTGKNSNQALDRANLVADSLQITRRDHDATTMTALHLAVRRDEVQTGLYRFALTADDLAPSSAFRKLVDRSDRLPRTLSAFSADMQVSFDRPWDLSAVENSRPQPRRIDVTLAEAKWGDLELALAGELEIDDRGRPKGRLTVKARNWREILQIAVSSETISQGFADQLESGLAMISGLAGNPKTLDIPLDFRRDLVFLGPLPIGPAPLLRLR</sequence>
<dbReference type="AlphaFoldDB" id="A0A0P1F915"/>
<name>A0A0P1F915_THAGE</name>
<proteinExistence type="predicted"/>
<dbReference type="EMBL" id="CYSA01000015">
    <property type="protein sequence ID" value="CUH64463.1"/>
    <property type="molecule type" value="Genomic_DNA"/>
</dbReference>
<evidence type="ECO:0000313" key="1">
    <source>
        <dbReference type="EMBL" id="CUH64463.1"/>
    </source>
</evidence>
<dbReference type="STRING" id="53501.SAMN04488043_102383"/>
<gene>
    <name evidence="1" type="ORF">TG4357_01294</name>
</gene>
<organism evidence="1 2">
    <name type="scientific">Thalassovita gelatinovora</name>
    <name type="common">Thalassobius gelatinovorus</name>
    <dbReference type="NCBI Taxonomy" id="53501"/>
    <lineage>
        <taxon>Bacteria</taxon>
        <taxon>Pseudomonadati</taxon>
        <taxon>Pseudomonadota</taxon>
        <taxon>Alphaproteobacteria</taxon>
        <taxon>Rhodobacterales</taxon>
        <taxon>Roseobacteraceae</taxon>
        <taxon>Thalassovita</taxon>
    </lineage>
</organism>
<reference evidence="1 2" key="1">
    <citation type="submission" date="2015-09" db="EMBL/GenBank/DDBJ databases">
        <authorList>
            <consortium name="Swine Surveillance"/>
        </authorList>
    </citation>
    <scope>NUCLEOTIDE SEQUENCE [LARGE SCALE GENOMIC DNA]</scope>
    <source>
        <strain evidence="1 2">CECT 4357</strain>
    </source>
</reference>
<accession>A0A0P1F915</accession>
<keyword evidence="2" id="KW-1185">Reference proteome</keyword>
<dbReference type="InterPro" id="IPR018666">
    <property type="entry name" value="DUF2125"/>
</dbReference>
<dbReference type="RefSeq" id="WP_233487437.1">
    <property type="nucleotide sequence ID" value="NZ_CP051181.1"/>
</dbReference>
<protein>
    <recommendedName>
        <fullName evidence="3">DUF2125 domain-containing protein</fullName>
    </recommendedName>
</protein>
<evidence type="ECO:0008006" key="3">
    <source>
        <dbReference type="Google" id="ProtNLM"/>
    </source>
</evidence>
<dbReference type="Pfam" id="PF09898">
    <property type="entry name" value="DUF2125"/>
    <property type="match status" value="1"/>
</dbReference>
<dbReference type="Proteomes" id="UP000051587">
    <property type="component" value="Unassembled WGS sequence"/>
</dbReference>
<evidence type="ECO:0000313" key="2">
    <source>
        <dbReference type="Proteomes" id="UP000051587"/>
    </source>
</evidence>